<organism evidence="1 2">
    <name type="scientific">Aegilops tauschii subsp. strangulata</name>
    <name type="common">Goatgrass</name>
    <dbReference type="NCBI Taxonomy" id="200361"/>
    <lineage>
        <taxon>Eukaryota</taxon>
        <taxon>Viridiplantae</taxon>
        <taxon>Streptophyta</taxon>
        <taxon>Embryophyta</taxon>
        <taxon>Tracheophyta</taxon>
        <taxon>Spermatophyta</taxon>
        <taxon>Magnoliopsida</taxon>
        <taxon>Liliopsida</taxon>
        <taxon>Poales</taxon>
        <taxon>Poaceae</taxon>
        <taxon>BOP clade</taxon>
        <taxon>Pooideae</taxon>
        <taxon>Triticodae</taxon>
        <taxon>Triticeae</taxon>
        <taxon>Triticinae</taxon>
        <taxon>Aegilops</taxon>
    </lineage>
</organism>
<evidence type="ECO:0000313" key="2">
    <source>
        <dbReference type="Proteomes" id="UP000015105"/>
    </source>
</evidence>
<name>A0A453A8U0_AEGTS</name>
<dbReference type="EnsemblPlants" id="AET2Gv20030600.5">
    <property type="protein sequence ID" value="AET2Gv20030600.5"/>
    <property type="gene ID" value="AET2Gv20030600"/>
</dbReference>
<evidence type="ECO:0000313" key="1">
    <source>
        <dbReference type="EnsemblPlants" id="AET2Gv20030600.5"/>
    </source>
</evidence>
<keyword evidence="2" id="KW-1185">Reference proteome</keyword>
<dbReference type="AlphaFoldDB" id="A0A453A8U0"/>
<dbReference type="Proteomes" id="UP000015105">
    <property type="component" value="Chromosome 2D"/>
</dbReference>
<dbReference type="Gramene" id="AET2Gv20030600.5">
    <property type="protein sequence ID" value="AET2Gv20030600.5"/>
    <property type="gene ID" value="AET2Gv20030600"/>
</dbReference>
<reference evidence="1" key="3">
    <citation type="journal article" date="2017" name="Nature">
        <title>Genome sequence of the progenitor of the wheat D genome Aegilops tauschii.</title>
        <authorList>
            <person name="Luo M.C."/>
            <person name="Gu Y.Q."/>
            <person name="Puiu D."/>
            <person name="Wang H."/>
            <person name="Twardziok S.O."/>
            <person name="Deal K.R."/>
            <person name="Huo N."/>
            <person name="Zhu T."/>
            <person name="Wang L."/>
            <person name="Wang Y."/>
            <person name="McGuire P.E."/>
            <person name="Liu S."/>
            <person name="Long H."/>
            <person name="Ramasamy R.K."/>
            <person name="Rodriguez J.C."/>
            <person name="Van S.L."/>
            <person name="Yuan L."/>
            <person name="Wang Z."/>
            <person name="Xia Z."/>
            <person name="Xiao L."/>
            <person name="Anderson O.D."/>
            <person name="Ouyang S."/>
            <person name="Liang Y."/>
            <person name="Zimin A.V."/>
            <person name="Pertea G."/>
            <person name="Qi P."/>
            <person name="Bennetzen J.L."/>
            <person name="Dai X."/>
            <person name="Dawson M.W."/>
            <person name="Muller H.G."/>
            <person name="Kugler K."/>
            <person name="Rivarola-Duarte L."/>
            <person name="Spannagl M."/>
            <person name="Mayer K.F.X."/>
            <person name="Lu F.H."/>
            <person name="Bevan M.W."/>
            <person name="Leroy P."/>
            <person name="Li P."/>
            <person name="You F.M."/>
            <person name="Sun Q."/>
            <person name="Liu Z."/>
            <person name="Lyons E."/>
            <person name="Wicker T."/>
            <person name="Salzberg S.L."/>
            <person name="Devos K.M."/>
            <person name="Dvorak J."/>
        </authorList>
    </citation>
    <scope>NUCLEOTIDE SEQUENCE [LARGE SCALE GENOMIC DNA]</scope>
    <source>
        <strain evidence="1">cv. AL8/78</strain>
    </source>
</reference>
<accession>A0A453A8U0</accession>
<reference evidence="1" key="5">
    <citation type="journal article" date="2021" name="G3 (Bethesda)">
        <title>Aegilops tauschii genome assembly Aet v5.0 features greater sequence contiguity and improved annotation.</title>
        <authorList>
            <person name="Wang L."/>
            <person name="Zhu T."/>
            <person name="Rodriguez J.C."/>
            <person name="Deal K.R."/>
            <person name="Dubcovsky J."/>
            <person name="McGuire P.E."/>
            <person name="Lux T."/>
            <person name="Spannagl M."/>
            <person name="Mayer K.F.X."/>
            <person name="Baldrich P."/>
            <person name="Meyers B.C."/>
            <person name="Huo N."/>
            <person name="Gu Y.Q."/>
            <person name="Zhou H."/>
            <person name="Devos K.M."/>
            <person name="Bennetzen J.L."/>
            <person name="Unver T."/>
            <person name="Budak H."/>
            <person name="Gulick P.J."/>
            <person name="Galiba G."/>
            <person name="Kalapos B."/>
            <person name="Nelson D.R."/>
            <person name="Li P."/>
            <person name="You F.M."/>
            <person name="Luo M.C."/>
            <person name="Dvorak J."/>
        </authorList>
    </citation>
    <scope>NUCLEOTIDE SEQUENCE [LARGE SCALE GENOMIC DNA]</scope>
    <source>
        <strain evidence="1">cv. AL8/78</strain>
    </source>
</reference>
<reference evidence="2" key="1">
    <citation type="journal article" date="2014" name="Science">
        <title>Ancient hybridizations among the ancestral genomes of bread wheat.</title>
        <authorList>
            <consortium name="International Wheat Genome Sequencing Consortium,"/>
            <person name="Marcussen T."/>
            <person name="Sandve S.R."/>
            <person name="Heier L."/>
            <person name="Spannagl M."/>
            <person name="Pfeifer M."/>
            <person name="Jakobsen K.S."/>
            <person name="Wulff B.B."/>
            <person name="Steuernagel B."/>
            <person name="Mayer K.F."/>
            <person name="Olsen O.A."/>
        </authorList>
    </citation>
    <scope>NUCLEOTIDE SEQUENCE [LARGE SCALE GENOMIC DNA]</scope>
    <source>
        <strain evidence="2">cv. AL8/78</strain>
    </source>
</reference>
<sequence>MCKSGVLTTTSGSEGEDHHFHLYAPFIRATSKKLLQSILRFINHCVMLPPGKA</sequence>
<reference evidence="2" key="2">
    <citation type="journal article" date="2017" name="Nat. Plants">
        <title>The Aegilops tauschii genome reveals multiple impacts of transposons.</title>
        <authorList>
            <person name="Zhao G."/>
            <person name="Zou C."/>
            <person name="Li K."/>
            <person name="Wang K."/>
            <person name="Li T."/>
            <person name="Gao L."/>
            <person name="Zhang X."/>
            <person name="Wang H."/>
            <person name="Yang Z."/>
            <person name="Liu X."/>
            <person name="Jiang W."/>
            <person name="Mao L."/>
            <person name="Kong X."/>
            <person name="Jiao Y."/>
            <person name="Jia J."/>
        </authorList>
    </citation>
    <scope>NUCLEOTIDE SEQUENCE [LARGE SCALE GENOMIC DNA]</scope>
    <source>
        <strain evidence="2">cv. AL8/78</strain>
    </source>
</reference>
<reference evidence="1" key="4">
    <citation type="submission" date="2019-03" db="UniProtKB">
        <authorList>
            <consortium name="EnsemblPlants"/>
        </authorList>
    </citation>
    <scope>IDENTIFICATION</scope>
</reference>
<protein>
    <submittedName>
        <fullName evidence="1">Uncharacterized protein</fullName>
    </submittedName>
</protein>
<proteinExistence type="predicted"/>